<evidence type="ECO:0000313" key="4">
    <source>
        <dbReference type="Proteomes" id="UP001152523"/>
    </source>
</evidence>
<comment type="caution">
    <text evidence="3">The sequence shown here is derived from an EMBL/GenBank/DDBJ whole genome shotgun (WGS) entry which is preliminary data.</text>
</comment>
<dbReference type="AlphaFoldDB" id="A0AAV0DR09"/>
<evidence type="ECO:0000256" key="1">
    <source>
        <dbReference type="SAM" id="MobiDB-lite"/>
    </source>
</evidence>
<reference evidence="3" key="1">
    <citation type="submission" date="2022-07" db="EMBL/GenBank/DDBJ databases">
        <authorList>
            <person name="Macas J."/>
            <person name="Novak P."/>
            <person name="Neumann P."/>
        </authorList>
    </citation>
    <scope>NUCLEOTIDE SEQUENCE</scope>
</reference>
<keyword evidence="4" id="KW-1185">Reference proteome</keyword>
<feature type="transmembrane region" description="Helical" evidence="2">
    <location>
        <begin position="191"/>
        <end position="208"/>
    </location>
</feature>
<protein>
    <recommendedName>
        <fullName evidence="5">SHSP domain-containing protein</fullName>
    </recommendedName>
</protein>
<accession>A0AAV0DR09</accession>
<proteinExistence type="predicted"/>
<feature type="region of interest" description="Disordered" evidence="1">
    <location>
        <begin position="107"/>
        <end position="166"/>
    </location>
</feature>
<evidence type="ECO:0000256" key="2">
    <source>
        <dbReference type="SAM" id="Phobius"/>
    </source>
</evidence>
<sequence>MGSNEQKLLDAKTQFEECVARHTSVEENGQHIIQFPLPRGTVKEQIKLSTIIGENSMKIEWTPKGETEPFVKTLPNLLSENYDKDEVKAMFVNGVLRIIQPPLKTPATLQHEIPPPATIVSDPPQPDTRQSTEEERDGGGGGLEDGSTKSKSMGKEEESHTGGITEAAAATMTAGYYEVAKELIRTHRREILNVAVGLAILGMSMYLIPGRRRHDY</sequence>
<dbReference type="EMBL" id="CAMAPF010000145">
    <property type="protein sequence ID" value="CAH9107725.1"/>
    <property type="molecule type" value="Genomic_DNA"/>
</dbReference>
<gene>
    <name evidence="3" type="ORF">CEPIT_LOCUS18099</name>
</gene>
<evidence type="ECO:0000313" key="3">
    <source>
        <dbReference type="EMBL" id="CAH9107725.1"/>
    </source>
</evidence>
<keyword evidence="2" id="KW-0812">Transmembrane</keyword>
<organism evidence="3 4">
    <name type="scientific">Cuscuta epithymum</name>
    <dbReference type="NCBI Taxonomy" id="186058"/>
    <lineage>
        <taxon>Eukaryota</taxon>
        <taxon>Viridiplantae</taxon>
        <taxon>Streptophyta</taxon>
        <taxon>Embryophyta</taxon>
        <taxon>Tracheophyta</taxon>
        <taxon>Spermatophyta</taxon>
        <taxon>Magnoliopsida</taxon>
        <taxon>eudicotyledons</taxon>
        <taxon>Gunneridae</taxon>
        <taxon>Pentapetalae</taxon>
        <taxon>asterids</taxon>
        <taxon>lamiids</taxon>
        <taxon>Solanales</taxon>
        <taxon>Convolvulaceae</taxon>
        <taxon>Cuscuteae</taxon>
        <taxon>Cuscuta</taxon>
        <taxon>Cuscuta subgen. Cuscuta</taxon>
    </lineage>
</organism>
<evidence type="ECO:0008006" key="5">
    <source>
        <dbReference type="Google" id="ProtNLM"/>
    </source>
</evidence>
<name>A0AAV0DR09_9ASTE</name>
<keyword evidence="2" id="KW-0472">Membrane</keyword>
<keyword evidence="2" id="KW-1133">Transmembrane helix</keyword>
<dbReference type="Proteomes" id="UP001152523">
    <property type="component" value="Unassembled WGS sequence"/>
</dbReference>